<dbReference type="Proteomes" id="UP001194696">
    <property type="component" value="Unassembled WGS sequence"/>
</dbReference>
<comment type="caution">
    <text evidence="1">The sequence shown here is derived from an EMBL/GenBank/DDBJ whole genome shotgun (WGS) entry which is preliminary data.</text>
</comment>
<name>A0ABQ7JIV4_9FUNG</name>
<organism evidence="1 2">
    <name type="scientific">Linnemannia gamsii</name>
    <dbReference type="NCBI Taxonomy" id="64522"/>
    <lineage>
        <taxon>Eukaryota</taxon>
        <taxon>Fungi</taxon>
        <taxon>Fungi incertae sedis</taxon>
        <taxon>Mucoromycota</taxon>
        <taxon>Mortierellomycotina</taxon>
        <taxon>Mortierellomycetes</taxon>
        <taxon>Mortierellales</taxon>
        <taxon>Mortierellaceae</taxon>
        <taxon>Linnemannia</taxon>
    </lineage>
</organism>
<evidence type="ECO:0000313" key="1">
    <source>
        <dbReference type="EMBL" id="KAG0275471.1"/>
    </source>
</evidence>
<accession>A0ABQ7JIV4</accession>
<sequence length="965" mass="99772">MLVKDCDPGTCSRNAYTASSVDDPGVYGGPEFRPLSDDKCLDLCACKESNVSVCASAFDQSCNYGSKSLMACGNEGEVPTVKEECSVSCTKQLGPDVCTFDPCACTKTGDAGGSTLPPNCGYEKDSVYTCSTINALPKKKSACESGKACLEIPTGPTFTPPDCICKDDGSRCGSTFVDACNLQKNALYKCKNGAVPSMDKDCGTGTCSANVVKGTAEFRAAADDTCIDQCACKEANVPVCASVFDPVCNYGDKSLMACGNVGDVPTIKDACTLSCTKQAGPDVCTLDPCACSRVGDTCGRAFPANCGYLTDSLYTCAASRTLPVKKSDCQSSEICQTVPGGVDVCVANDICDCVGTGTVCTDRFPAKCAKPANSVVTCPVGTVTACPNGCAAAQCKAAGCNCIDNSDRCGASFSPACNLMPNALYMCVNGQAPVLKSDCGTQACVKSSGNAVCQDPCKCRGLSSVCGSAYPTSCSLLKDTLYNCTEIGVAPVVASACAAGCYASQPNASCKKECATTVTAATAQITKVIAAMTAMIPSNNITKVVYPPLIAVLNDVAANLTRAKDDLKALALIASTSGQTVESALQLLTTANAEFKSLNFSISMALNNSLPDLQASVQNVVTCAGISMSDCSGVLSLYNKIAADANTKATQTPANVTKDMTTQLANITSALANTLTTGNTTTLRATGQALGALIGKTSGNAVKYGDFSYSIIFMYDAYGQALKCKGLNETLFADKCGTDRMQGVLSDFIQFLQDNIGAIPFVGPLIITPLLVVLKAAVIDLQQGVATAVGGVASLLHGILQIVNIVSPGDQTNVVRDYIVRLVGLLDIPTECASGVSPCTGLIQIVRMLGQAVVNLISQIPVFGYMIGVTLNPILDGLLKALTAGTSSVITTSYNALSGALSVVEILPFFGNIAVPFRYLLDATKAVVDCMTKGASTTSHFEVEKGAVVEKIEIVEQPEKMLAEV</sequence>
<reference evidence="1 2" key="1">
    <citation type="journal article" date="2020" name="Fungal Divers.">
        <title>Resolving the Mortierellaceae phylogeny through synthesis of multi-gene phylogenetics and phylogenomics.</title>
        <authorList>
            <person name="Vandepol N."/>
            <person name="Liber J."/>
            <person name="Desiro A."/>
            <person name="Na H."/>
            <person name="Kennedy M."/>
            <person name="Barry K."/>
            <person name="Grigoriev I.V."/>
            <person name="Miller A.N."/>
            <person name="O'Donnell K."/>
            <person name="Stajich J.E."/>
            <person name="Bonito G."/>
        </authorList>
    </citation>
    <scope>NUCLEOTIDE SEQUENCE [LARGE SCALE GENOMIC DNA]</scope>
    <source>
        <strain evidence="1 2">AD045</strain>
    </source>
</reference>
<dbReference type="EMBL" id="JAAAIM010001847">
    <property type="protein sequence ID" value="KAG0275471.1"/>
    <property type="molecule type" value="Genomic_DNA"/>
</dbReference>
<proteinExistence type="predicted"/>
<gene>
    <name evidence="1" type="ORF">BGZ96_003774</name>
</gene>
<keyword evidence="2" id="KW-1185">Reference proteome</keyword>
<evidence type="ECO:0000313" key="2">
    <source>
        <dbReference type="Proteomes" id="UP001194696"/>
    </source>
</evidence>
<protein>
    <submittedName>
        <fullName evidence="1">Uncharacterized protein</fullName>
    </submittedName>
</protein>